<proteinExistence type="predicted"/>
<dbReference type="SUPFAM" id="SSF82607">
    <property type="entry name" value="YbaB-like"/>
    <property type="match status" value="1"/>
</dbReference>
<dbReference type="RefSeq" id="WP_010696089.1">
    <property type="nucleotide sequence ID" value="NZ_CP171362.1"/>
</dbReference>
<feature type="coiled-coil region" evidence="1">
    <location>
        <begin position="133"/>
        <end position="160"/>
    </location>
</feature>
<reference evidence="3" key="1">
    <citation type="submission" date="2017-12" db="EMBL/GenBank/DDBJ databases">
        <title>Sequencing the genomes of 1000 Actinobacteria strains.</title>
        <authorList>
            <person name="Klenk H.-P."/>
        </authorList>
    </citation>
    <scope>NUCLEOTIDE SEQUENCE [LARGE SCALE GENOMIC DNA]</scope>
    <source>
        <strain evidence="3">DSM 44228</strain>
    </source>
</reference>
<keyword evidence="1" id="KW-0175">Coiled coil</keyword>
<evidence type="ECO:0008006" key="5">
    <source>
        <dbReference type="Google" id="ProtNLM"/>
    </source>
</evidence>
<dbReference type="EMBL" id="PJNB01000001">
    <property type="protein sequence ID" value="PKW18482.1"/>
    <property type="molecule type" value="Genomic_DNA"/>
</dbReference>
<evidence type="ECO:0000256" key="1">
    <source>
        <dbReference type="SAM" id="Coils"/>
    </source>
</evidence>
<gene>
    <name evidence="3" type="ORF">A8926_6570</name>
</gene>
<comment type="caution">
    <text evidence="3">The sequence shown here is derived from an EMBL/GenBank/DDBJ whole genome shotgun (WGS) entry which is preliminary data.</text>
</comment>
<dbReference type="STRING" id="994479.GCA_000194155_03118"/>
<keyword evidence="4" id="KW-1185">Reference proteome</keyword>
<sequence length="249" mass="26344">MTDYQEQGEATHELAGFAGLQTSVAELSQQWQQADSDACYTGHDETGLIGITVDGSGLVRAVDVDSSWRRAIDPRSFDDAVLQAWNAALVQRATSCAQVGGPSSAHKQHPSATEGAGTEVSEPSSHQAAADTIAEILGLLEDFNRDLADYEQQLRKAAARPVSGHSAGGNVTVSMANAQPTGVEVNANWVAGARPAEINTEVLSALEAAQTASRDAQVSPETFGRSIGRLHQLTSNPNLLMRRLGLIRE</sequence>
<dbReference type="Gene3D" id="3.30.1310.10">
    <property type="entry name" value="Nucleoid-associated protein YbaB-like domain"/>
    <property type="match status" value="1"/>
</dbReference>
<accession>A0A2N3Y6B4</accession>
<feature type="region of interest" description="Disordered" evidence="2">
    <location>
        <begin position="99"/>
        <end position="123"/>
    </location>
</feature>
<dbReference type="Proteomes" id="UP000233786">
    <property type="component" value="Unassembled WGS sequence"/>
</dbReference>
<protein>
    <recommendedName>
        <fullName evidence="5">YbaB/EbfC DNA-binding family protein</fullName>
    </recommendedName>
</protein>
<name>A0A2N3Y6B4_SACSN</name>
<dbReference type="OrthoDB" id="10018475at2"/>
<dbReference type="InterPro" id="IPR036894">
    <property type="entry name" value="YbaB-like_sf"/>
</dbReference>
<dbReference type="AlphaFoldDB" id="A0A2N3Y6B4"/>
<evidence type="ECO:0000256" key="2">
    <source>
        <dbReference type="SAM" id="MobiDB-lite"/>
    </source>
</evidence>
<organism evidence="3 4">
    <name type="scientific">Saccharopolyspora spinosa</name>
    <dbReference type="NCBI Taxonomy" id="60894"/>
    <lineage>
        <taxon>Bacteria</taxon>
        <taxon>Bacillati</taxon>
        <taxon>Actinomycetota</taxon>
        <taxon>Actinomycetes</taxon>
        <taxon>Pseudonocardiales</taxon>
        <taxon>Pseudonocardiaceae</taxon>
        <taxon>Saccharopolyspora</taxon>
    </lineage>
</organism>
<evidence type="ECO:0000313" key="4">
    <source>
        <dbReference type="Proteomes" id="UP000233786"/>
    </source>
</evidence>
<evidence type="ECO:0000313" key="3">
    <source>
        <dbReference type="EMBL" id="PKW18482.1"/>
    </source>
</evidence>